<dbReference type="Proteomes" id="UP000594459">
    <property type="component" value="Chromosome"/>
</dbReference>
<evidence type="ECO:0000313" key="7">
    <source>
        <dbReference type="EMBL" id="QPD00068.1"/>
    </source>
</evidence>
<dbReference type="PANTHER" id="PTHR45694:SF18">
    <property type="entry name" value="GLUTAREDOXIN-1-RELATED"/>
    <property type="match status" value="1"/>
</dbReference>
<keyword evidence="5" id="KW-0676">Redox-active center</keyword>
<dbReference type="PANTHER" id="PTHR45694">
    <property type="entry name" value="GLUTAREDOXIN 2"/>
    <property type="match status" value="1"/>
</dbReference>
<dbReference type="NCBIfam" id="TIGR02181">
    <property type="entry name" value="GRX_bact"/>
    <property type="match status" value="1"/>
</dbReference>
<reference evidence="7 8" key="1">
    <citation type="submission" date="2020-11" db="EMBL/GenBank/DDBJ databases">
        <title>The genome sequence of Erythrobacter sp. 6D36.</title>
        <authorList>
            <person name="Liu Y."/>
        </authorList>
    </citation>
    <scope>NUCLEOTIDE SEQUENCE [LARGE SCALE GENOMIC DNA]</scope>
    <source>
        <strain evidence="7 8">6D36</strain>
    </source>
</reference>
<dbReference type="InterPro" id="IPR002109">
    <property type="entry name" value="Glutaredoxin"/>
</dbReference>
<dbReference type="CDD" id="cd03418">
    <property type="entry name" value="GRX_GRXb_1_3_like"/>
    <property type="match status" value="1"/>
</dbReference>
<dbReference type="Gene3D" id="3.40.30.10">
    <property type="entry name" value="Glutaredoxin"/>
    <property type="match status" value="1"/>
</dbReference>
<keyword evidence="4 5" id="KW-0249">Electron transport</keyword>
<dbReference type="InterPro" id="IPR014025">
    <property type="entry name" value="Glutaredoxin_subgr"/>
</dbReference>
<proteinExistence type="inferred from homology"/>
<dbReference type="InterPro" id="IPR036249">
    <property type="entry name" value="Thioredoxin-like_sf"/>
</dbReference>
<dbReference type="SUPFAM" id="SSF52833">
    <property type="entry name" value="Thioredoxin-like"/>
    <property type="match status" value="1"/>
</dbReference>
<feature type="domain" description="Glutaredoxin" evidence="6">
    <location>
        <begin position="6"/>
        <end position="66"/>
    </location>
</feature>
<evidence type="ECO:0000256" key="4">
    <source>
        <dbReference type="ARBA" id="ARBA00022982"/>
    </source>
</evidence>
<organism evidence="7 8">
    <name type="scientific">Qipengyuania soli</name>
    <dbReference type="NCBI Taxonomy" id="2782568"/>
    <lineage>
        <taxon>Bacteria</taxon>
        <taxon>Pseudomonadati</taxon>
        <taxon>Pseudomonadota</taxon>
        <taxon>Alphaproteobacteria</taxon>
        <taxon>Sphingomonadales</taxon>
        <taxon>Erythrobacteraceae</taxon>
        <taxon>Qipengyuania</taxon>
    </lineage>
</organism>
<dbReference type="AlphaFoldDB" id="A0A7S8IVM3"/>
<dbReference type="Pfam" id="PF00462">
    <property type="entry name" value="Glutaredoxin"/>
    <property type="match status" value="1"/>
</dbReference>
<keyword evidence="5" id="KW-0963">Cytoplasm</keyword>
<keyword evidence="8" id="KW-1185">Reference proteome</keyword>
<dbReference type="PRINTS" id="PR00160">
    <property type="entry name" value="GLUTAREDOXIN"/>
</dbReference>
<evidence type="ECO:0000259" key="6">
    <source>
        <dbReference type="Pfam" id="PF00462"/>
    </source>
</evidence>
<name>A0A7S8IVM3_9SPHN</name>
<evidence type="ECO:0000313" key="8">
    <source>
        <dbReference type="Proteomes" id="UP000594459"/>
    </source>
</evidence>
<dbReference type="PROSITE" id="PS51354">
    <property type="entry name" value="GLUTAREDOXIN_2"/>
    <property type="match status" value="1"/>
</dbReference>
<comment type="function">
    <text evidence="1 5">Has a glutathione-disulfide oxidoreductase activity in the presence of NADPH and glutathione reductase. Reduces low molecular weight disulfides and proteins.</text>
</comment>
<dbReference type="RefSeq" id="WP_200983862.1">
    <property type="nucleotide sequence ID" value="NZ_CP064654.1"/>
</dbReference>
<sequence length="87" mass="9620">MSHPPVVIYTKFGCGYCFRAKRLLDQKGVDYTEHDITMGGPKRSEMLERAPGAMTVPQIFIGDIHVGGSDDLHALEREGKLDAMLEA</sequence>
<dbReference type="KEGG" id="qso:IRL76_05930"/>
<keyword evidence="3 5" id="KW-0813">Transport</keyword>
<comment type="similarity">
    <text evidence="2 5">Belongs to the glutaredoxin family.</text>
</comment>
<protein>
    <recommendedName>
        <fullName evidence="5">Glutaredoxin</fullName>
    </recommendedName>
</protein>
<dbReference type="GO" id="GO:0005737">
    <property type="term" value="C:cytoplasm"/>
    <property type="evidence" value="ECO:0007669"/>
    <property type="project" value="TreeGrafter"/>
</dbReference>
<gene>
    <name evidence="7" type="primary">grxC</name>
    <name evidence="7" type="ORF">IRL76_05930</name>
</gene>
<evidence type="ECO:0000256" key="2">
    <source>
        <dbReference type="ARBA" id="ARBA00007787"/>
    </source>
</evidence>
<accession>A0A7S8IVM3</accession>
<dbReference type="GO" id="GO:0034599">
    <property type="term" value="P:cellular response to oxidative stress"/>
    <property type="evidence" value="ECO:0007669"/>
    <property type="project" value="TreeGrafter"/>
</dbReference>
<evidence type="ECO:0000256" key="1">
    <source>
        <dbReference type="ARBA" id="ARBA00002549"/>
    </source>
</evidence>
<dbReference type="GO" id="GO:0015038">
    <property type="term" value="F:glutathione disulfide oxidoreductase activity"/>
    <property type="evidence" value="ECO:0007669"/>
    <property type="project" value="UniProtKB-UniRule"/>
</dbReference>
<dbReference type="InterPro" id="IPR011900">
    <property type="entry name" value="GRX_bact"/>
</dbReference>
<evidence type="ECO:0000256" key="3">
    <source>
        <dbReference type="ARBA" id="ARBA00022448"/>
    </source>
</evidence>
<evidence type="ECO:0000256" key="5">
    <source>
        <dbReference type="RuleBase" id="RU364065"/>
    </source>
</evidence>
<dbReference type="EMBL" id="CP064654">
    <property type="protein sequence ID" value="QPD00068.1"/>
    <property type="molecule type" value="Genomic_DNA"/>
</dbReference>
<dbReference type="GO" id="GO:0045454">
    <property type="term" value="P:cell redox homeostasis"/>
    <property type="evidence" value="ECO:0007669"/>
    <property type="project" value="InterPro"/>
</dbReference>